<dbReference type="AlphaFoldDB" id="A0A317PYX8"/>
<sequence>MFQAAKKSFNNCVVPAGANVAHTRSHTKTLKLLPVPLAGVLRPAVAMEHQPLARPAQVVSRNQSPQHQTGGHRFINCPAHDAPRIQVHHNHQIHPAFAGAAVGHIARPDLIRAHWVEILIHQIARYAVAVFALGGYFVSHALRHLQAYLIHKPANPVSANFKAFRAKCLHHFPAAQAGSARFEQFLDPAAKLQLLSANQLARALAPVIVSRLADLHNPTQSPDWVVARFDLDEFKLYFISFAKKADVDSSHQRNTLINHV</sequence>
<name>A0A317PYX8_9GAMM</name>
<organism evidence="1 2">
    <name type="scientific">Pseudidiomarina maritima</name>
    <dbReference type="NCBI Taxonomy" id="519453"/>
    <lineage>
        <taxon>Bacteria</taxon>
        <taxon>Pseudomonadati</taxon>
        <taxon>Pseudomonadota</taxon>
        <taxon>Gammaproteobacteria</taxon>
        <taxon>Alteromonadales</taxon>
        <taxon>Idiomarinaceae</taxon>
        <taxon>Pseudidiomarina</taxon>
    </lineage>
</organism>
<proteinExistence type="predicted"/>
<comment type="caution">
    <text evidence="1">The sequence shown here is derived from an EMBL/GenBank/DDBJ whole genome shotgun (WGS) entry which is preliminary data.</text>
</comment>
<accession>A0A317PYX8</accession>
<protein>
    <submittedName>
        <fullName evidence="1">Uncharacterized protein</fullName>
    </submittedName>
</protein>
<reference evidence="1 2" key="1">
    <citation type="submission" date="2018-05" db="EMBL/GenBank/DDBJ databases">
        <title>Freshwater and sediment microbial communities from various areas in North America, analyzing microbe dynamics in response to fracking.</title>
        <authorList>
            <person name="Lamendella R."/>
        </authorList>
    </citation>
    <scope>NUCLEOTIDE SEQUENCE [LARGE SCALE GENOMIC DNA]</scope>
    <source>
        <strain evidence="1 2">125B1</strain>
    </source>
</reference>
<gene>
    <name evidence="1" type="ORF">DET45_1328</name>
</gene>
<dbReference type="EMBL" id="QGTT01000032">
    <property type="protein sequence ID" value="PWW06812.1"/>
    <property type="molecule type" value="Genomic_DNA"/>
</dbReference>
<evidence type="ECO:0000313" key="1">
    <source>
        <dbReference type="EMBL" id="PWW06812.1"/>
    </source>
</evidence>
<dbReference type="AntiFam" id="ANF00009">
    <property type="entry name" value="Shadow ORF (opposite transposase protein)"/>
</dbReference>
<dbReference type="Proteomes" id="UP000246964">
    <property type="component" value="Unassembled WGS sequence"/>
</dbReference>
<keyword evidence="2" id="KW-1185">Reference proteome</keyword>
<evidence type="ECO:0000313" key="2">
    <source>
        <dbReference type="Proteomes" id="UP000246964"/>
    </source>
</evidence>